<protein>
    <submittedName>
        <fullName evidence="2">Transporter</fullName>
    </submittedName>
</protein>
<evidence type="ECO:0000313" key="3">
    <source>
        <dbReference type="Proteomes" id="UP000004030"/>
    </source>
</evidence>
<gene>
    <name evidence="2" type="ORF">NSU_4507</name>
</gene>
<feature type="transmembrane region" description="Helical" evidence="1">
    <location>
        <begin position="6"/>
        <end position="25"/>
    </location>
</feature>
<dbReference type="eggNOG" id="COG0428">
    <property type="taxonomic scope" value="Bacteria"/>
</dbReference>
<feature type="transmembrane region" description="Helical" evidence="1">
    <location>
        <begin position="178"/>
        <end position="195"/>
    </location>
</feature>
<keyword evidence="3" id="KW-1185">Reference proteome</keyword>
<dbReference type="PATRIC" id="fig|1088721.3.peg.4436"/>
<organism evidence="2 3">
    <name type="scientific">Novosphingobium pentaromativorans US6-1</name>
    <dbReference type="NCBI Taxonomy" id="1088721"/>
    <lineage>
        <taxon>Bacteria</taxon>
        <taxon>Pseudomonadati</taxon>
        <taxon>Pseudomonadota</taxon>
        <taxon>Alphaproteobacteria</taxon>
        <taxon>Sphingomonadales</taxon>
        <taxon>Sphingomonadaceae</taxon>
        <taxon>Novosphingobium</taxon>
    </lineage>
</organism>
<comment type="caution">
    <text evidence="2">The sequence shown here is derived from an EMBL/GenBank/DDBJ whole genome shotgun (WGS) entry which is preliminary data.</text>
</comment>
<feature type="transmembrane region" description="Helical" evidence="1">
    <location>
        <begin position="60"/>
        <end position="79"/>
    </location>
</feature>
<name>G6EJI6_9SPHN</name>
<sequence length="229" mass="23727">MLMPAIAYTIIPVAAVMAGALLSLLRRPSASFVSAMQHLAAGVVFAAAATEILPQIKHDASPFATLVGGMIGVGVMLLLKELEGRAKGPVAMLSAVGIDILVDGLVLGLAFIAGQKAGVLLTVALTLEVLFLGVTVTAELSETLASKLRVIATVFGLSLLLPLGTTVAMPVAMLPTPVIVGLLSFGLMALLYLVTEELLVEAHERPDSPLISAMFFVGFLGLLLIDELM</sequence>
<feature type="transmembrane region" description="Helical" evidence="1">
    <location>
        <begin position="119"/>
        <end position="138"/>
    </location>
</feature>
<evidence type="ECO:0000313" key="2">
    <source>
        <dbReference type="EMBL" id="EHJ58513.1"/>
    </source>
</evidence>
<dbReference type="Proteomes" id="UP000004030">
    <property type="component" value="Unassembled WGS sequence"/>
</dbReference>
<dbReference type="EMBL" id="AGFM01000076">
    <property type="protein sequence ID" value="EHJ58513.1"/>
    <property type="molecule type" value="Genomic_DNA"/>
</dbReference>
<evidence type="ECO:0000256" key="1">
    <source>
        <dbReference type="SAM" id="Phobius"/>
    </source>
</evidence>
<feature type="transmembrane region" description="Helical" evidence="1">
    <location>
        <begin position="207"/>
        <end position="225"/>
    </location>
</feature>
<feature type="transmembrane region" description="Helical" evidence="1">
    <location>
        <begin position="91"/>
        <end position="113"/>
    </location>
</feature>
<dbReference type="AlphaFoldDB" id="G6EJI6"/>
<keyword evidence="1" id="KW-0472">Membrane</keyword>
<keyword evidence="1" id="KW-1133">Transmembrane helix</keyword>
<feature type="transmembrane region" description="Helical" evidence="1">
    <location>
        <begin position="150"/>
        <end position="172"/>
    </location>
</feature>
<feature type="transmembrane region" description="Helical" evidence="1">
    <location>
        <begin position="32"/>
        <end position="54"/>
    </location>
</feature>
<keyword evidence="1" id="KW-0812">Transmembrane</keyword>
<accession>G6EJI6</accession>
<reference evidence="2 3" key="1">
    <citation type="journal article" date="2012" name="J. Bacteriol.">
        <title>Genome sequence of benzo(a)pyrene-degrading bacterium Novosphingobium pentaromativorans US6-1.</title>
        <authorList>
            <person name="Luo Y.R."/>
            <person name="Kang S.G."/>
            <person name="Kim S.J."/>
            <person name="Kim M.R."/>
            <person name="Li N."/>
            <person name="Lee J.H."/>
            <person name="Kwon K.K."/>
        </authorList>
    </citation>
    <scope>NUCLEOTIDE SEQUENCE [LARGE SCALE GENOMIC DNA]</scope>
    <source>
        <strain evidence="2 3">US6-1</strain>
    </source>
</reference>
<proteinExistence type="predicted"/>